<evidence type="ECO:0000313" key="2">
    <source>
        <dbReference type="EMBL" id="MBX30848.1"/>
    </source>
</evidence>
<dbReference type="AlphaFoldDB" id="A0A2P2MKU9"/>
<name>A0A2P2MKU9_RHIMU</name>
<accession>A0A2P2MKU9</accession>
<sequence length="20" mass="2191">MSLKSSNGREINENILLTAT</sequence>
<protein>
    <submittedName>
        <fullName evidence="2">HEAT repeat-containing protein 5B isoform X3</fullName>
    </submittedName>
</protein>
<evidence type="ECO:0000256" key="1">
    <source>
        <dbReference type="SAM" id="MobiDB-lite"/>
    </source>
</evidence>
<feature type="region of interest" description="Disordered" evidence="1">
    <location>
        <begin position="1"/>
        <end position="20"/>
    </location>
</feature>
<dbReference type="EMBL" id="GGEC01050364">
    <property type="protein sequence ID" value="MBX30848.1"/>
    <property type="molecule type" value="Transcribed_RNA"/>
</dbReference>
<organism evidence="2">
    <name type="scientific">Rhizophora mucronata</name>
    <name type="common">Asiatic mangrove</name>
    <dbReference type="NCBI Taxonomy" id="61149"/>
    <lineage>
        <taxon>Eukaryota</taxon>
        <taxon>Viridiplantae</taxon>
        <taxon>Streptophyta</taxon>
        <taxon>Embryophyta</taxon>
        <taxon>Tracheophyta</taxon>
        <taxon>Spermatophyta</taxon>
        <taxon>Magnoliopsida</taxon>
        <taxon>eudicotyledons</taxon>
        <taxon>Gunneridae</taxon>
        <taxon>Pentapetalae</taxon>
        <taxon>rosids</taxon>
        <taxon>fabids</taxon>
        <taxon>Malpighiales</taxon>
        <taxon>Rhizophoraceae</taxon>
        <taxon>Rhizophora</taxon>
    </lineage>
</organism>
<reference evidence="2" key="1">
    <citation type="submission" date="2018-02" db="EMBL/GenBank/DDBJ databases">
        <title>Rhizophora mucronata_Transcriptome.</title>
        <authorList>
            <person name="Meera S.P."/>
            <person name="Sreeshan A."/>
            <person name="Augustine A."/>
        </authorList>
    </citation>
    <scope>NUCLEOTIDE SEQUENCE</scope>
    <source>
        <tissue evidence="2">Leaf</tissue>
    </source>
</reference>
<proteinExistence type="predicted"/>